<dbReference type="AlphaFoldDB" id="A0A0L6UD03"/>
<accession>A0A0L6UD03</accession>
<dbReference type="EMBL" id="LAVV01012976">
    <property type="protein sequence ID" value="KNZ46122.1"/>
    <property type="molecule type" value="Genomic_DNA"/>
</dbReference>
<comment type="caution">
    <text evidence="1">The sequence shown here is derived from an EMBL/GenBank/DDBJ whole genome shotgun (WGS) entry which is preliminary data.</text>
</comment>
<sequence>EQVQRRLYNVNLILRLQDGSSLLLDSKEIRDAERAKFDMMELIEETLGSAPQAVQPLGGLGQVQDEVTSLADAVKELCLFVQRSEEGPL</sequence>
<proteinExistence type="predicted"/>
<feature type="non-terminal residue" evidence="1">
    <location>
        <position position="1"/>
    </location>
</feature>
<evidence type="ECO:0000313" key="1">
    <source>
        <dbReference type="EMBL" id="KNZ46122.1"/>
    </source>
</evidence>
<dbReference type="VEuPathDB" id="FungiDB:VP01_7533g1"/>
<name>A0A0L6UD03_9BASI</name>
<dbReference type="Proteomes" id="UP000037035">
    <property type="component" value="Unassembled WGS sequence"/>
</dbReference>
<reference evidence="1 2" key="1">
    <citation type="submission" date="2015-08" db="EMBL/GenBank/DDBJ databases">
        <title>Next Generation Sequencing and Analysis of the Genome of Puccinia sorghi L Schw, the Causal Agent of Maize Common Rust.</title>
        <authorList>
            <person name="Rochi L."/>
            <person name="Burguener G."/>
            <person name="Darino M."/>
            <person name="Turjanski A."/>
            <person name="Kreff E."/>
            <person name="Dieguez M.J."/>
            <person name="Sacco F."/>
        </authorList>
    </citation>
    <scope>NUCLEOTIDE SEQUENCE [LARGE SCALE GENOMIC DNA]</scope>
    <source>
        <strain evidence="1 2">RO10H11247</strain>
    </source>
</reference>
<gene>
    <name evidence="1" type="ORF">VP01_7533g1</name>
</gene>
<organism evidence="1 2">
    <name type="scientific">Puccinia sorghi</name>
    <dbReference type="NCBI Taxonomy" id="27349"/>
    <lineage>
        <taxon>Eukaryota</taxon>
        <taxon>Fungi</taxon>
        <taxon>Dikarya</taxon>
        <taxon>Basidiomycota</taxon>
        <taxon>Pucciniomycotina</taxon>
        <taxon>Pucciniomycetes</taxon>
        <taxon>Pucciniales</taxon>
        <taxon>Pucciniaceae</taxon>
        <taxon>Puccinia</taxon>
    </lineage>
</organism>
<evidence type="ECO:0000313" key="2">
    <source>
        <dbReference type="Proteomes" id="UP000037035"/>
    </source>
</evidence>
<protein>
    <submittedName>
        <fullName evidence="1">Uncharacterized protein</fullName>
    </submittedName>
</protein>
<keyword evidence="2" id="KW-1185">Reference proteome</keyword>
<feature type="non-terminal residue" evidence="1">
    <location>
        <position position="89"/>
    </location>
</feature>